<feature type="domain" description="TonB-dependent receptor-like beta-barrel" evidence="12">
    <location>
        <begin position="175"/>
        <end position="594"/>
    </location>
</feature>
<dbReference type="InterPro" id="IPR039426">
    <property type="entry name" value="TonB-dep_rcpt-like"/>
</dbReference>
<evidence type="ECO:0000256" key="8">
    <source>
        <dbReference type="ARBA" id="ARBA00023170"/>
    </source>
</evidence>
<accession>A0ABY3YIK4</accession>
<dbReference type="InterPro" id="IPR012910">
    <property type="entry name" value="Plug_dom"/>
</dbReference>
<dbReference type="SUPFAM" id="SSF56935">
    <property type="entry name" value="Porins"/>
    <property type="match status" value="1"/>
</dbReference>
<reference evidence="14 15" key="1">
    <citation type="journal article" date="2018" name="Int. J. Syst. Evol. Microbiol.">
        <title>Zhouia spongiae sp. nov., isolated from a marine sponge.</title>
        <authorList>
            <person name="Zhuang L."/>
            <person name="Lin B."/>
            <person name="Qin F."/>
            <person name="Luo L."/>
        </authorList>
    </citation>
    <scope>NUCLEOTIDE SEQUENCE [LARGE SCALE GENOMIC DNA]</scope>
    <source>
        <strain evidence="14 15">HN-Y44</strain>
    </source>
</reference>
<name>A0ABY3YIK4_9FLAO</name>
<dbReference type="EMBL" id="CP094326">
    <property type="protein sequence ID" value="UNY97680.1"/>
    <property type="molecule type" value="Genomic_DNA"/>
</dbReference>
<dbReference type="RefSeq" id="WP_242936091.1">
    <property type="nucleotide sequence ID" value="NZ_CP094326.1"/>
</dbReference>
<evidence type="ECO:0000256" key="3">
    <source>
        <dbReference type="ARBA" id="ARBA00022452"/>
    </source>
</evidence>
<dbReference type="Gene3D" id="2.170.130.10">
    <property type="entry name" value="TonB-dependent receptor, plug domain"/>
    <property type="match status" value="1"/>
</dbReference>
<keyword evidence="5" id="KW-0732">Signal</keyword>
<dbReference type="PROSITE" id="PS52016">
    <property type="entry name" value="TONB_DEPENDENT_REC_3"/>
    <property type="match status" value="1"/>
</dbReference>
<dbReference type="CDD" id="cd01347">
    <property type="entry name" value="ligand_gated_channel"/>
    <property type="match status" value="1"/>
</dbReference>
<evidence type="ECO:0000313" key="15">
    <source>
        <dbReference type="Proteomes" id="UP000829476"/>
    </source>
</evidence>
<evidence type="ECO:0000256" key="1">
    <source>
        <dbReference type="ARBA" id="ARBA00004571"/>
    </source>
</evidence>
<evidence type="ECO:0000256" key="11">
    <source>
        <dbReference type="RuleBase" id="RU003357"/>
    </source>
</evidence>
<keyword evidence="15" id="KW-1185">Reference proteome</keyword>
<evidence type="ECO:0000259" key="13">
    <source>
        <dbReference type="Pfam" id="PF07715"/>
    </source>
</evidence>
<comment type="similarity">
    <text evidence="10 11">Belongs to the TonB-dependent receptor family.</text>
</comment>
<evidence type="ECO:0000256" key="9">
    <source>
        <dbReference type="ARBA" id="ARBA00023237"/>
    </source>
</evidence>
<keyword evidence="4 10" id="KW-0812">Transmembrane</keyword>
<dbReference type="Pfam" id="PF00593">
    <property type="entry name" value="TonB_dep_Rec_b-barrel"/>
    <property type="match status" value="1"/>
</dbReference>
<keyword evidence="6 11" id="KW-0798">TonB box</keyword>
<gene>
    <name evidence="14" type="ORF">MQE36_11355</name>
</gene>
<keyword evidence="8 14" id="KW-0675">Receptor</keyword>
<evidence type="ECO:0000256" key="7">
    <source>
        <dbReference type="ARBA" id="ARBA00023136"/>
    </source>
</evidence>
<proteinExistence type="inferred from homology"/>
<dbReference type="InterPro" id="IPR037066">
    <property type="entry name" value="Plug_dom_sf"/>
</dbReference>
<evidence type="ECO:0000256" key="10">
    <source>
        <dbReference type="PROSITE-ProRule" id="PRU01360"/>
    </source>
</evidence>
<organism evidence="14 15">
    <name type="scientific">Zhouia spongiae</name>
    <dbReference type="NCBI Taxonomy" id="2202721"/>
    <lineage>
        <taxon>Bacteria</taxon>
        <taxon>Pseudomonadati</taxon>
        <taxon>Bacteroidota</taxon>
        <taxon>Flavobacteriia</taxon>
        <taxon>Flavobacteriales</taxon>
        <taxon>Flavobacteriaceae</taxon>
        <taxon>Zhouia</taxon>
    </lineage>
</organism>
<evidence type="ECO:0000259" key="12">
    <source>
        <dbReference type="Pfam" id="PF00593"/>
    </source>
</evidence>
<feature type="domain" description="TonB-dependent receptor plug" evidence="13">
    <location>
        <begin position="46"/>
        <end position="150"/>
    </location>
</feature>
<dbReference type="InterPro" id="IPR036942">
    <property type="entry name" value="Beta-barrel_TonB_sf"/>
</dbReference>
<dbReference type="Proteomes" id="UP000829476">
    <property type="component" value="Chromosome"/>
</dbReference>
<evidence type="ECO:0000256" key="5">
    <source>
        <dbReference type="ARBA" id="ARBA00022729"/>
    </source>
</evidence>
<keyword evidence="2 10" id="KW-0813">Transport</keyword>
<keyword evidence="7 10" id="KW-0472">Membrane</keyword>
<dbReference type="Pfam" id="PF07715">
    <property type="entry name" value="Plug"/>
    <property type="match status" value="1"/>
</dbReference>
<dbReference type="PANTHER" id="PTHR30069:SF29">
    <property type="entry name" value="HEMOGLOBIN AND HEMOGLOBIN-HAPTOGLOBIN-BINDING PROTEIN 1-RELATED"/>
    <property type="match status" value="1"/>
</dbReference>
<keyword evidence="9 10" id="KW-0998">Cell outer membrane</keyword>
<dbReference type="Gene3D" id="2.40.170.20">
    <property type="entry name" value="TonB-dependent receptor, beta-barrel domain"/>
    <property type="match status" value="1"/>
</dbReference>
<comment type="subcellular location">
    <subcellularLocation>
        <location evidence="1 10">Cell outer membrane</location>
        <topology evidence="1 10">Multi-pass membrane protein</topology>
    </subcellularLocation>
</comment>
<evidence type="ECO:0000256" key="6">
    <source>
        <dbReference type="ARBA" id="ARBA00023077"/>
    </source>
</evidence>
<evidence type="ECO:0000256" key="4">
    <source>
        <dbReference type="ARBA" id="ARBA00022692"/>
    </source>
</evidence>
<sequence>MNKRIVSVCALGLLSVYGIAQQKDKKVEQLDEVVVSDSRFELKRENSGKTVIKIDREEIEKNQGKTVSELINVKAGIEVNGSRSNAGQDLNTYVRGGSNRQVLVLIDGVQVSDPSQISNGYDLRLLSLGAIESIEIIKGAASTLYGSGAATVVINITTKEGEEGAIALSLNSSIGTNQTKDDQNYNPADFHNDVTINGKGGDFNYLLSFNQQYTDGMSAADTEADVKDPFSRYAIKAKFGYDFCDAFSLGIYGDYTDIESAYDGGANLDADNWYNSKQYRTGLTSRISYTGGAVIINGAYSKYDREFISAFPSDFKSENMVVDAYSKNTFADVLHTIVGVNVVNDKTEFDSNESVTRVDPYLNMVVASDRGYNINTGGRLNVHSEYGTHFTYNVNPSFTAKFDQNYIKFFGSYSTSFIAPSLSQLFGFYGPNPDLKPEEDKTIEGGIEFKYGQQFRVSALYFNREEKNLIGYDFNQGYYNVTDKTTAQGVEVELVASPVEVLSITANYAFTERKDDVPFKIPKHKANVSIGYDFTPRSYVSLSYQYNADRLDSYFNPDTSQSSAVTLEAFSLFNAYVNHQLSEKVKVFAGVDNILNEGYTEIFGYNTKGRNVRLGFSITL</sequence>
<evidence type="ECO:0000313" key="14">
    <source>
        <dbReference type="EMBL" id="UNY97680.1"/>
    </source>
</evidence>
<keyword evidence="3 10" id="KW-1134">Transmembrane beta strand</keyword>
<dbReference type="InterPro" id="IPR000531">
    <property type="entry name" value="Beta-barrel_TonB"/>
</dbReference>
<dbReference type="PANTHER" id="PTHR30069">
    <property type="entry name" value="TONB-DEPENDENT OUTER MEMBRANE RECEPTOR"/>
    <property type="match status" value="1"/>
</dbReference>
<evidence type="ECO:0000256" key="2">
    <source>
        <dbReference type="ARBA" id="ARBA00022448"/>
    </source>
</evidence>
<protein>
    <submittedName>
        <fullName evidence="14">TonB-dependent receptor</fullName>
    </submittedName>
</protein>